<comment type="caution">
    <text evidence="2">The sequence shown here is derived from an EMBL/GenBank/DDBJ whole genome shotgun (WGS) entry which is preliminary data.</text>
</comment>
<keyword evidence="1" id="KW-0812">Transmembrane</keyword>
<keyword evidence="1" id="KW-0472">Membrane</keyword>
<accession>A0AAQ4FL06</accession>
<gene>
    <name evidence="2" type="ORF">V5799_022956</name>
</gene>
<name>A0AAQ4FL06_AMBAM</name>
<proteinExistence type="predicted"/>
<evidence type="ECO:0000313" key="2">
    <source>
        <dbReference type="EMBL" id="KAK8787268.1"/>
    </source>
</evidence>
<keyword evidence="1" id="KW-1133">Transmembrane helix</keyword>
<feature type="transmembrane region" description="Helical" evidence="1">
    <location>
        <begin position="6"/>
        <end position="27"/>
    </location>
</feature>
<evidence type="ECO:0000313" key="3">
    <source>
        <dbReference type="Proteomes" id="UP001321473"/>
    </source>
</evidence>
<dbReference type="AlphaFoldDB" id="A0AAQ4FL06"/>
<reference evidence="2 3" key="1">
    <citation type="journal article" date="2023" name="Arcadia Sci">
        <title>De novo assembly of a long-read Amblyomma americanum tick genome.</title>
        <authorList>
            <person name="Chou S."/>
            <person name="Poskanzer K.E."/>
            <person name="Rollins M."/>
            <person name="Thuy-Boun P.S."/>
        </authorList>
    </citation>
    <scope>NUCLEOTIDE SEQUENCE [LARGE SCALE GENOMIC DNA]</scope>
    <source>
        <strain evidence="2">F_SG_1</strain>
        <tissue evidence="2">Salivary glands</tissue>
    </source>
</reference>
<evidence type="ECO:0000256" key="1">
    <source>
        <dbReference type="SAM" id="Phobius"/>
    </source>
</evidence>
<keyword evidence="3" id="KW-1185">Reference proteome</keyword>
<sequence length="109" mass="11996">MADLNISRGTVLSFSSPTFLGSVCIFFSDLKKRASRRATVADLSITRGTVLSFSSSTFLGSYAFFSPTSKKKHRGGPPWPISVSHEEPCCLLVRRHFSVQYAFLSPTSK</sequence>
<protein>
    <submittedName>
        <fullName evidence="2">Uncharacterized protein</fullName>
    </submittedName>
</protein>
<dbReference type="EMBL" id="JARKHS020001965">
    <property type="protein sequence ID" value="KAK8787268.1"/>
    <property type="molecule type" value="Genomic_DNA"/>
</dbReference>
<organism evidence="2 3">
    <name type="scientific">Amblyomma americanum</name>
    <name type="common">Lone star tick</name>
    <dbReference type="NCBI Taxonomy" id="6943"/>
    <lineage>
        <taxon>Eukaryota</taxon>
        <taxon>Metazoa</taxon>
        <taxon>Ecdysozoa</taxon>
        <taxon>Arthropoda</taxon>
        <taxon>Chelicerata</taxon>
        <taxon>Arachnida</taxon>
        <taxon>Acari</taxon>
        <taxon>Parasitiformes</taxon>
        <taxon>Ixodida</taxon>
        <taxon>Ixodoidea</taxon>
        <taxon>Ixodidae</taxon>
        <taxon>Amblyomminae</taxon>
        <taxon>Amblyomma</taxon>
    </lineage>
</organism>
<dbReference type="Proteomes" id="UP001321473">
    <property type="component" value="Unassembled WGS sequence"/>
</dbReference>